<dbReference type="AlphaFoldDB" id="A0A1V6Q5X3"/>
<accession>A0A1V6Q5X3</accession>
<dbReference type="GO" id="GO:0003924">
    <property type="term" value="F:GTPase activity"/>
    <property type="evidence" value="ECO:0007669"/>
    <property type="project" value="InterPro"/>
</dbReference>
<dbReference type="SMART" id="SM00053">
    <property type="entry name" value="DYNc"/>
    <property type="match status" value="1"/>
</dbReference>
<dbReference type="PRINTS" id="PR00195">
    <property type="entry name" value="DYNAMIN"/>
</dbReference>
<keyword evidence="2" id="KW-0342">GTP-binding</keyword>
<feature type="coiled-coil region" evidence="3">
    <location>
        <begin position="687"/>
        <end position="714"/>
    </location>
</feature>
<feature type="compositionally biased region" description="Polar residues" evidence="4">
    <location>
        <begin position="1"/>
        <end position="11"/>
    </location>
</feature>
<dbReference type="GO" id="GO:0048312">
    <property type="term" value="P:intracellular distribution of mitochondria"/>
    <property type="evidence" value="ECO:0007669"/>
    <property type="project" value="TreeGrafter"/>
</dbReference>
<feature type="domain" description="GED" evidence="5">
    <location>
        <begin position="626"/>
        <end position="717"/>
    </location>
</feature>
<organism evidence="6 7">
    <name type="scientific">Penicillium antarcticum</name>
    <dbReference type="NCBI Taxonomy" id="416450"/>
    <lineage>
        <taxon>Eukaryota</taxon>
        <taxon>Fungi</taxon>
        <taxon>Dikarya</taxon>
        <taxon>Ascomycota</taxon>
        <taxon>Pezizomycotina</taxon>
        <taxon>Eurotiomycetes</taxon>
        <taxon>Eurotiomycetidae</taxon>
        <taxon>Eurotiales</taxon>
        <taxon>Aspergillaceae</taxon>
        <taxon>Penicillium</taxon>
    </lineage>
</organism>
<dbReference type="OrthoDB" id="415706at2759"/>
<dbReference type="GO" id="GO:0005874">
    <property type="term" value="C:microtubule"/>
    <property type="evidence" value="ECO:0007669"/>
    <property type="project" value="TreeGrafter"/>
</dbReference>
<dbReference type="GO" id="GO:0008017">
    <property type="term" value="F:microtubule binding"/>
    <property type="evidence" value="ECO:0007669"/>
    <property type="project" value="TreeGrafter"/>
</dbReference>
<dbReference type="InterPro" id="IPR000375">
    <property type="entry name" value="Dynamin_stalk"/>
</dbReference>
<dbReference type="InterPro" id="IPR045063">
    <property type="entry name" value="Dynamin_N"/>
</dbReference>
<comment type="caution">
    <text evidence="6">The sequence shown here is derived from an EMBL/GenBank/DDBJ whole genome shotgun (WGS) entry which is preliminary data.</text>
</comment>
<evidence type="ECO:0000256" key="2">
    <source>
        <dbReference type="ARBA" id="ARBA00023134"/>
    </source>
</evidence>
<dbReference type="Pfam" id="PF00350">
    <property type="entry name" value="Dynamin_N"/>
    <property type="match status" value="1"/>
</dbReference>
<dbReference type="PANTHER" id="PTHR11566">
    <property type="entry name" value="DYNAMIN"/>
    <property type="match status" value="1"/>
</dbReference>
<name>A0A1V6Q5X3_9EURO</name>
<keyword evidence="7" id="KW-1185">Reference proteome</keyword>
<dbReference type="GO" id="GO:0005525">
    <property type="term" value="F:GTP binding"/>
    <property type="evidence" value="ECO:0007669"/>
    <property type="project" value="InterPro"/>
</dbReference>
<dbReference type="CDD" id="cd08771">
    <property type="entry name" value="DLP_1"/>
    <property type="match status" value="1"/>
</dbReference>
<dbReference type="PANTHER" id="PTHR11566:SF21">
    <property type="entry name" value="DYNAMIN RELATED PROTEIN 1, ISOFORM A"/>
    <property type="match status" value="1"/>
</dbReference>
<dbReference type="InterPro" id="IPR027417">
    <property type="entry name" value="P-loop_NTPase"/>
</dbReference>
<dbReference type="Pfam" id="PF01031">
    <property type="entry name" value="Dynamin_M"/>
    <property type="match status" value="1"/>
</dbReference>
<dbReference type="Proteomes" id="UP000191672">
    <property type="component" value="Unassembled WGS sequence"/>
</dbReference>
<dbReference type="STRING" id="416450.A0A1V6Q5X3"/>
<dbReference type="GO" id="GO:0006897">
    <property type="term" value="P:endocytosis"/>
    <property type="evidence" value="ECO:0007669"/>
    <property type="project" value="TreeGrafter"/>
</dbReference>
<protein>
    <recommendedName>
        <fullName evidence="5">GED domain-containing protein</fullName>
    </recommendedName>
</protein>
<dbReference type="InterPro" id="IPR001401">
    <property type="entry name" value="Dynamin_GTPase"/>
</dbReference>
<evidence type="ECO:0000313" key="7">
    <source>
        <dbReference type="Proteomes" id="UP000191672"/>
    </source>
</evidence>
<reference evidence="7" key="1">
    <citation type="journal article" date="2017" name="Nat. Microbiol.">
        <title>Global analysis of biosynthetic gene clusters reveals vast potential of secondary metabolite production in Penicillium species.</title>
        <authorList>
            <person name="Nielsen J.C."/>
            <person name="Grijseels S."/>
            <person name="Prigent S."/>
            <person name="Ji B."/>
            <person name="Dainat J."/>
            <person name="Nielsen K.F."/>
            <person name="Frisvad J.C."/>
            <person name="Workman M."/>
            <person name="Nielsen J."/>
        </authorList>
    </citation>
    <scope>NUCLEOTIDE SEQUENCE [LARGE SCALE GENOMIC DNA]</scope>
    <source>
        <strain evidence="7">IBT 31811</strain>
    </source>
</reference>
<dbReference type="Gene3D" id="3.40.50.300">
    <property type="entry name" value="P-loop containing nucleotide triphosphate hydrolases"/>
    <property type="match status" value="1"/>
</dbReference>
<dbReference type="InterPro" id="IPR022812">
    <property type="entry name" value="Dynamin"/>
</dbReference>
<dbReference type="InterPro" id="IPR020850">
    <property type="entry name" value="GED_dom"/>
</dbReference>
<gene>
    <name evidence="6" type="ORF">PENANT_c012G08336</name>
</gene>
<evidence type="ECO:0000256" key="1">
    <source>
        <dbReference type="ARBA" id="ARBA00022741"/>
    </source>
</evidence>
<feature type="region of interest" description="Disordered" evidence="4">
    <location>
        <begin position="1"/>
        <end position="44"/>
    </location>
</feature>
<dbReference type="GO" id="GO:0016020">
    <property type="term" value="C:membrane"/>
    <property type="evidence" value="ECO:0007669"/>
    <property type="project" value="TreeGrafter"/>
</dbReference>
<keyword evidence="3" id="KW-0175">Coiled coil</keyword>
<evidence type="ECO:0000259" key="5">
    <source>
        <dbReference type="PROSITE" id="PS51388"/>
    </source>
</evidence>
<evidence type="ECO:0000256" key="4">
    <source>
        <dbReference type="SAM" id="MobiDB-lite"/>
    </source>
</evidence>
<keyword evidence="1" id="KW-0547">Nucleotide-binding</keyword>
<evidence type="ECO:0000313" key="6">
    <source>
        <dbReference type="EMBL" id="OQD84634.1"/>
    </source>
</evidence>
<sequence>MASVTSVQSSDAPADVFEEKTRLDITGSAQDNDEESLSETTQVDTNDDVLKSLGSVEGEKLLAFLDHIRNAYELDTGSLDLPQLVVVGGTSCGKSSLLQALTNLPFPVENGICTLFPTETMIHRCDPFVQPHYSITVEKNGSSLHRFKPREYSGEKWSDVSLRLRKDLEEVFAELHAPITNADAGGRNRLNHLREEVLKVNVYKHDQAHFSVIDIPGLVSGGSGADQKISERLARNYICKERAIVLAVMPAVDDIHNQAVLRLVREEGAMHRTIGVITKCDMLQTHDEPKTLELLKNRTPEYRLKLGWFAVRNRTTDEIQNGLSYRDRDDRESQLFSRKPWSSLNTSCVGVSNLKKCLSGTLYRLVQKSFPGIQNDISERLESSKRDLDALGPPRDTWRLQKYYLDDIQTQYDGLARKWLMGTYREDCSSDDSSKLRVRLHALDAKFRTQLERNGMEYRYLAPEDANRRLQELHYMEFPNDWEAKILATDDIFSWILRMWNDNHGDGLWYKAPVDFEGMLWKVQIKSWGSFARDYFSEASRMIQGFSDILLEETCPEPTIRSKIRRYLQEQNSIAIRRAEDELATILNELGHMRTYNRDFMAELHDRQKALNTSFHYIGDNKLRLIISTYQDLCSFQKIALWRFLDNVIIQVVERHLLGAPGLVFCFSVHWIRGLSEKEMDDIAGEDTEQRQKRNALQTEVRELEEILRDSKMLQYK</sequence>
<dbReference type="GO" id="GO:0005739">
    <property type="term" value="C:mitochondrion"/>
    <property type="evidence" value="ECO:0007669"/>
    <property type="project" value="TreeGrafter"/>
</dbReference>
<dbReference type="GO" id="GO:0000266">
    <property type="term" value="P:mitochondrial fission"/>
    <property type="evidence" value="ECO:0007669"/>
    <property type="project" value="TreeGrafter"/>
</dbReference>
<dbReference type="GO" id="GO:0016559">
    <property type="term" value="P:peroxisome fission"/>
    <property type="evidence" value="ECO:0007669"/>
    <property type="project" value="TreeGrafter"/>
</dbReference>
<evidence type="ECO:0000256" key="3">
    <source>
        <dbReference type="SAM" id="Coils"/>
    </source>
</evidence>
<dbReference type="EMBL" id="MDYN01000012">
    <property type="protein sequence ID" value="OQD84634.1"/>
    <property type="molecule type" value="Genomic_DNA"/>
</dbReference>
<dbReference type="SUPFAM" id="SSF52540">
    <property type="entry name" value="P-loop containing nucleoside triphosphate hydrolases"/>
    <property type="match status" value="1"/>
</dbReference>
<proteinExistence type="predicted"/>
<dbReference type="PROSITE" id="PS51388">
    <property type="entry name" value="GED"/>
    <property type="match status" value="1"/>
</dbReference>